<sequence>MLVTLREVLKDAREKKYGVGLFNTVSLEMAKGVLAAAEELKSPVIIGTAEVLLPYASLEELSYFLRPMARKASVPVVLHFDHGLTEEKIGEALRLGFSSIMYDCSTDTYENNIARVAQMTKTAHLLGVSVEAELGHVGANDEGAGDDNIYTEPEQALDFAQRTGVDALAVAIGTAHGAYKEKPKLDISRLARIAQIVPAPLVLHGGSGLTDEDFRNCVANGISKVNIFTDINCAAAKAAHDGYKEGFGLTDVQNQITEAVKQETMKKIRVFGSAGRG</sequence>
<dbReference type="GO" id="GO:0005975">
    <property type="term" value="P:carbohydrate metabolic process"/>
    <property type="evidence" value="ECO:0007669"/>
    <property type="project" value="InterPro"/>
</dbReference>
<dbReference type="GO" id="GO:0008270">
    <property type="term" value="F:zinc ion binding"/>
    <property type="evidence" value="ECO:0007669"/>
    <property type="project" value="InterPro"/>
</dbReference>
<evidence type="ECO:0000256" key="3">
    <source>
        <dbReference type="PIRSR" id="PIRSR001359-3"/>
    </source>
</evidence>
<feature type="binding site" evidence="2">
    <location>
        <begin position="205"/>
        <end position="207"/>
    </location>
    <ligand>
        <name>dihydroxyacetone phosphate</name>
        <dbReference type="ChEBI" id="CHEBI:57642"/>
    </ligand>
</feature>
<dbReference type="RefSeq" id="WP_204906389.1">
    <property type="nucleotide sequence ID" value="NZ_JACJKS010000007.1"/>
</dbReference>
<protein>
    <submittedName>
        <fullName evidence="4">Class II fructose-bisphosphate aldolase</fullName>
    </submittedName>
</protein>
<evidence type="ECO:0000256" key="1">
    <source>
        <dbReference type="PIRSR" id="PIRSR001359-1"/>
    </source>
</evidence>
<feature type="binding site" evidence="3">
    <location>
        <position position="204"/>
    </location>
    <ligand>
        <name>Zn(2+)</name>
        <dbReference type="ChEBI" id="CHEBI:29105"/>
        <label>1</label>
        <note>catalytic</note>
    </ligand>
</feature>
<comment type="caution">
    <text evidence="4">The sequence shown here is derived from an EMBL/GenBank/DDBJ whole genome shotgun (WGS) entry which is preliminary data.</text>
</comment>
<feature type="binding site" evidence="3">
    <location>
        <position position="133"/>
    </location>
    <ligand>
        <name>Zn(2+)</name>
        <dbReference type="ChEBI" id="CHEBI:29105"/>
        <label>2</label>
    </ligand>
</feature>
<gene>
    <name evidence="4" type="ORF">H6A20_06870</name>
</gene>
<dbReference type="SUPFAM" id="SSF51569">
    <property type="entry name" value="Aldolase"/>
    <property type="match status" value="1"/>
</dbReference>
<feature type="binding site" evidence="3">
    <location>
        <position position="176"/>
    </location>
    <ligand>
        <name>Zn(2+)</name>
        <dbReference type="ChEBI" id="CHEBI:29105"/>
        <label>1</label>
        <note>catalytic</note>
    </ligand>
</feature>
<dbReference type="InterPro" id="IPR000771">
    <property type="entry name" value="FBA_II"/>
</dbReference>
<dbReference type="NCBIfam" id="TIGR00167">
    <property type="entry name" value="cbbA"/>
    <property type="match status" value="1"/>
</dbReference>
<feature type="binding site" evidence="3">
    <location>
        <position position="103"/>
    </location>
    <ligand>
        <name>Zn(2+)</name>
        <dbReference type="ChEBI" id="CHEBI:29105"/>
        <label>2</label>
    </ligand>
</feature>
<keyword evidence="3" id="KW-0862">Zinc</keyword>
<comment type="cofactor">
    <cofactor evidence="3">
        <name>Zn(2+)</name>
        <dbReference type="ChEBI" id="CHEBI:29105"/>
    </cofactor>
    <text evidence="3">Binds 2 Zn(2+) ions per subunit. One is catalytic and the other provides a structural contribution.</text>
</comment>
<evidence type="ECO:0000256" key="2">
    <source>
        <dbReference type="PIRSR" id="PIRSR001359-2"/>
    </source>
</evidence>
<dbReference type="InterPro" id="IPR013785">
    <property type="entry name" value="Aldolase_TIM"/>
</dbReference>
<proteinExistence type="predicted"/>
<dbReference type="Gene3D" id="3.20.20.70">
    <property type="entry name" value="Aldolase class I"/>
    <property type="match status" value="1"/>
</dbReference>
<dbReference type="CDD" id="cd00947">
    <property type="entry name" value="TBP_aldolase_IIB"/>
    <property type="match status" value="1"/>
</dbReference>
<dbReference type="InterPro" id="IPR050246">
    <property type="entry name" value="Class_II_FBP_aldolase"/>
</dbReference>
<dbReference type="Proteomes" id="UP000705508">
    <property type="component" value="Unassembled WGS sequence"/>
</dbReference>
<feature type="active site" description="Proton donor" evidence="1">
    <location>
        <position position="81"/>
    </location>
</feature>
<name>A0A938XCJ7_9CLOT</name>
<organism evidence="4 5">
    <name type="scientific">Mordavella massiliensis</name>
    <dbReference type="NCBI Taxonomy" id="1871024"/>
    <lineage>
        <taxon>Bacteria</taxon>
        <taxon>Bacillati</taxon>
        <taxon>Bacillota</taxon>
        <taxon>Clostridia</taxon>
        <taxon>Eubacteriales</taxon>
        <taxon>Clostridiaceae</taxon>
        <taxon>Mordavella</taxon>
    </lineage>
</organism>
<dbReference type="PANTHER" id="PTHR30304:SF0">
    <property type="entry name" value="D-TAGATOSE-1,6-BISPHOSPHATE ALDOLASE SUBUNIT GATY-RELATED"/>
    <property type="match status" value="1"/>
</dbReference>
<accession>A0A938XCJ7</accession>
<dbReference type="GO" id="GO:0009025">
    <property type="term" value="F:tagatose-bisphosphate aldolase activity"/>
    <property type="evidence" value="ECO:0007669"/>
    <property type="project" value="TreeGrafter"/>
</dbReference>
<dbReference type="GO" id="GO:0005829">
    <property type="term" value="C:cytosol"/>
    <property type="evidence" value="ECO:0007669"/>
    <property type="project" value="TreeGrafter"/>
</dbReference>
<reference evidence="4" key="2">
    <citation type="journal article" date="2021" name="Sci. Rep.">
        <title>The distribution of antibiotic resistance genes in chicken gut microbiota commensals.</title>
        <authorList>
            <person name="Juricova H."/>
            <person name="Matiasovicova J."/>
            <person name="Kubasova T."/>
            <person name="Cejkova D."/>
            <person name="Rychlik I."/>
        </authorList>
    </citation>
    <scope>NUCLEOTIDE SEQUENCE</scope>
    <source>
        <strain evidence="4">An582</strain>
    </source>
</reference>
<dbReference type="EMBL" id="JACJKS010000007">
    <property type="protein sequence ID" value="MBM6948380.1"/>
    <property type="molecule type" value="Genomic_DNA"/>
</dbReference>
<dbReference type="PIRSF" id="PIRSF001359">
    <property type="entry name" value="F_bP_aldolase_II"/>
    <property type="match status" value="1"/>
</dbReference>
<feature type="binding site" evidence="2">
    <location>
        <begin position="226"/>
        <end position="229"/>
    </location>
    <ligand>
        <name>dihydroxyacetone phosphate</name>
        <dbReference type="ChEBI" id="CHEBI:57642"/>
    </ligand>
</feature>
<feature type="binding site" evidence="2">
    <location>
        <position position="177"/>
    </location>
    <ligand>
        <name>dihydroxyacetone phosphate</name>
        <dbReference type="ChEBI" id="CHEBI:57642"/>
    </ligand>
</feature>
<dbReference type="AlphaFoldDB" id="A0A938XCJ7"/>
<evidence type="ECO:0000313" key="4">
    <source>
        <dbReference type="EMBL" id="MBM6948380.1"/>
    </source>
</evidence>
<dbReference type="Pfam" id="PF01116">
    <property type="entry name" value="F_bP_aldolase"/>
    <property type="match status" value="1"/>
</dbReference>
<keyword evidence="3" id="KW-0479">Metal-binding</keyword>
<evidence type="ECO:0000313" key="5">
    <source>
        <dbReference type="Proteomes" id="UP000705508"/>
    </source>
</evidence>
<dbReference type="PANTHER" id="PTHR30304">
    <property type="entry name" value="D-TAGATOSE-1,6-BISPHOSPHATE ALDOLASE"/>
    <property type="match status" value="1"/>
</dbReference>
<reference evidence="4" key="1">
    <citation type="submission" date="2020-08" db="EMBL/GenBank/DDBJ databases">
        <authorList>
            <person name="Cejkova D."/>
            <person name="Kubasova T."/>
            <person name="Jahodarova E."/>
            <person name="Rychlik I."/>
        </authorList>
    </citation>
    <scope>NUCLEOTIDE SEQUENCE</scope>
    <source>
        <strain evidence="4">An582</strain>
    </source>
</reference>
<feature type="binding site" evidence="3">
    <location>
        <position position="82"/>
    </location>
    <ligand>
        <name>Zn(2+)</name>
        <dbReference type="ChEBI" id="CHEBI:29105"/>
        <label>1</label>
        <note>catalytic</note>
    </ligand>
</feature>